<dbReference type="Proteomes" id="UP000011086">
    <property type="component" value="Unassembled WGS sequence"/>
</dbReference>
<dbReference type="AlphaFoldDB" id="A0AA97P318"/>
<accession>A0AA97P318</accession>
<organism evidence="9">
    <name type="scientific">Pyricularia oryzae (strain Y34)</name>
    <name type="common">Rice blast fungus</name>
    <name type="synonym">Magnaporthe oryzae</name>
    <dbReference type="NCBI Taxonomy" id="1143189"/>
    <lineage>
        <taxon>Eukaryota</taxon>
        <taxon>Fungi</taxon>
        <taxon>Dikarya</taxon>
        <taxon>Ascomycota</taxon>
        <taxon>Pezizomycotina</taxon>
        <taxon>Sordariomycetes</taxon>
        <taxon>Sordariomycetidae</taxon>
        <taxon>Magnaporthales</taxon>
        <taxon>Pyriculariaceae</taxon>
        <taxon>Pyricularia</taxon>
    </lineage>
</organism>
<dbReference type="PROSITE" id="PS50850">
    <property type="entry name" value="MFS"/>
    <property type="match status" value="1"/>
</dbReference>
<feature type="transmembrane region" description="Helical" evidence="7">
    <location>
        <begin position="111"/>
        <end position="129"/>
    </location>
</feature>
<protein>
    <submittedName>
        <fullName evidence="9">Nicotinamide mononucleotide permease</fullName>
    </submittedName>
</protein>
<sequence>MEAKPDKMSHDEATPSSEAEPQYTGGYVPDTEEEKKLVHKIDMYILPCVWIMYLLSYMDRTNIGNALIAGMDKDLDLDSSRYSVALVVFFVTYVVFEVPSNMVLSRTRPSLYLPGIMIVWGAITCGMAFTPTYEALIAFRVLMGVFEAGFAPGILLLLSSWYKKEEQSKRFALYISAAILSGAFGGLLAGSITSGLDGAHGVRGWRWLFLVEGSATIGFAVIALWILPDFPATTSVRKFSEAEKALAMLRLQNDNQQIRNDDAPRMGHLKALKQSVTSKRTWLFVVGYMLTAQAIVGSSTLSYFYPTLNTGLGYDANTSQYMTIPIFAVAFVATATTGFFADRNTKWRGLILGGWMGVAMLCAVVVCVVYDFKARYAMLVVMASGLWASNGLALSYASVSFVSMPDEVRGISLALVNAMGNLAQIYGAYLFPSNDKPKYIMGFSVISVMCFTGVVAYVSLFFLMRRYPMGVGNKA</sequence>
<proteinExistence type="predicted"/>
<feature type="transmembrane region" description="Helical" evidence="7">
    <location>
        <begin position="376"/>
        <end position="399"/>
    </location>
</feature>
<name>A0AA97P318_PYRO3</name>
<feature type="transmembrane region" description="Helical" evidence="7">
    <location>
        <begin position="324"/>
        <end position="342"/>
    </location>
</feature>
<dbReference type="PANTHER" id="PTHR43791">
    <property type="entry name" value="PERMEASE-RELATED"/>
    <property type="match status" value="1"/>
</dbReference>
<feature type="transmembrane region" description="Helical" evidence="7">
    <location>
        <begin position="349"/>
        <end position="370"/>
    </location>
</feature>
<feature type="transmembrane region" description="Helical" evidence="7">
    <location>
        <begin position="171"/>
        <end position="192"/>
    </location>
</feature>
<gene>
    <name evidence="9" type="ORF">OOU_Y34scaffold00303g5</name>
</gene>
<keyword evidence="5 7" id="KW-0472">Membrane</keyword>
<evidence type="ECO:0000256" key="2">
    <source>
        <dbReference type="ARBA" id="ARBA00022448"/>
    </source>
</evidence>
<feature type="region of interest" description="Disordered" evidence="6">
    <location>
        <begin position="1"/>
        <end position="26"/>
    </location>
</feature>
<reference evidence="9" key="1">
    <citation type="journal article" date="2012" name="PLoS Genet.">
        <title>Comparative analysis of the genomes of two field isolates of the rice blast fungus Magnaporthe oryzae.</title>
        <authorList>
            <person name="Xue M."/>
            <person name="Yang J."/>
            <person name="Li Z."/>
            <person name="Hu S."/>
            <person name="Yao N."/>
            <person name="Dean R.A."/>
            <person name="Zhao W."/>
            <person name="Shen M."/>
            <person name="Zhang H."/>
            <person name="Li C."/>
            <person name="Liu L."/>
            <person name="Cao L."/>
            <person name="Xu X."/>
            <person name="Xing Y."/>
            <person name="Hsiang T."/>
            <person name="Zhang Z."/>
            <person name="Xu J.R."/>
            <person name="Peng Y.L."/>
        </authorList>
    </citation>
    <scope>NUCLEOTIDE SEQUENCE</scope>
    <source>
        <strain evidence="9">Y34</strain>
    </source>
</reference>
<evidence type="ECO:0000313" key="9">
    <source>
        <dbReference type="EMBL" id="ELQ41065.1"/>
    </source>
</evidence>
<evidence type="ECO:0000256" key="1">
    <source>
        <dbReference type="ARBA" id="ARBA00004141"/>
    </source>
</evidence>
<feature type="domain" description="Major facilitator superfamily (MFS) profile" evidence="8">
    <location>
        <begin position="45"/>
        <end position="468"/>
    </location>
</feature>
<evidence type="ECO:0000256" key="6">
    <source>
        <dbReference type="SAM" id="MobiDB-lite"/>
    </source>
</evidence>
<keyword evidence="2" id="KW-0813">Transport</keyword>
<evidence type="ECO:0000256" key="7">
    <source>
        <dbReference type="SAM" id="Phobius"/>
    </source>
</evidence>
<evidence type="ECO:0000256" key="5">
    <source>
        <dbReference type="ARBA" id="ARBA00023136"/>
    </source>
</evidence>
<dbReference type="InterPro" id="IPR036259">
    <property type="entry name" value="MFS_trans_sf"/>
</dbReference>
<keyword evidence="4 7" id="KW-1133">Transmembrane helix</keyword>
<dbReference type="InterPro" id="IPR020846">
    <property type="entry name" value="MFS_dom"/>
</dbReference>
<dbReference type="SUPFAM" id="SSF103473">
    <property type="entry name" value="MFS general substrate transporter"/>
    <property type="match status" value="1"/>
</dbReference>
<feature type="transmembrane region" description="Helical" evidence="7">
    <location>
        <begin position="411"/>
        <end position="431"/>
    </location>
</feature>
<dbReference type="GO" id="GO:0022857">
    <property type="term" value="F:transmembrane transporter activity"/>
    <property type="evidence" value="ECO:0007669"/>
    <property type="project" value="InterPro"/>
</dbReference>
<dbReference type="InterPro" id="IPR011701">
    <property type="entry name" value="MFS"/>
</dbReference>
<dbReference type="EMBL" id="JH793674">
    <property type="protein sequence ID" value="ELQ41065.1"/>
    <property type="molecule type" value="Genomic_DNA"/>
</dbReference>
<dbReference type="FunFam" id="1.20.1250.20:FF:000057">
    <property type="entry name" value="MFS general substrate transporter"/>
    <property type="match status" value="1"/>
</dbReference>
<dbReference type="GO" id="GO:0016020">
    <property type="term" value="C:membrane"/>
    <property type="evidence" value="ECO:0007669"/>
    <property type="project" value="UniProtKB-SubCell"/>
</dbReference>
<feature type="transmembrane region" description="Helical" evidence="7">
    <location>
        <begin position="41"/>
        <end position="59"/>
    </location>
</feature>
<feature type="transmembrane region" description="Helical" evidence="7">
    <location>
        <begin position="282"/>
        <end position="304"/>
    </location>
</feature>
<feature type="transmembrane region" description="Helical" evidence="7">
    <location>
        <begin position="443"/>
        <end position="464"/>
    </location>
</feature>
<feature type="transmembrane region" description="Helical" evidence="7">
    <location>
        <begin position="204"/>
        <end position="227"/>
    </location>
</feature>
<evidence type="ECO:0000256" key="4">
    <source>
        <dbReference type="ARBA" id="ARBA00022989"/>
    </source>
</evidence>
<dbReference type="Gene3D" id="1.20.1250.20">
    <property type="entry name" value="MFS general substrate transporter like domains"/>
    <property type="match status" value="2"/>
</dbReference>
<evidence type="ECO:0000259" key="8">
    <source>
        <dbReference type="PROSITE" id="PS50850"/>
    </source>
</evidence>
<feature type="transmembrane region" description="Helical" evidence="7">
    <location>
        <begin position="135"/>
        <end position="159"/>
    </location>
</feature>
<keyword evidence="3 7" id="KW-0812">Transmembrane</keyword>
<feature type="transmembrane region" description="Helical" evidence="7">
    <location>
        <begin position="79"/>
        <end position="99"/>
    </location>
</feature>
<dbReference type="FunFam" id="1.20.1250.20:FF:000394">
    <property type="entry name" value="MFS general substrate transporter"/>
    <property type="match status" value="1"/>
</dbReference>
<dbReference type="PANTHER" id="PTHR43791:SF38">
    <property type="entry name" value="MAJOR FACILITATOR SUPERFAMILY (MFS) PROFILE DOMAIN-CONTAINING PROTEIN"/>
    <property type="match status" value="1"/>
</dbReference>
<dbReference type="Pfam" id="PF07690">
    <property type="entry name" value="MFS_1"/>
    <property type="match status" value="1"/>
</dbReference>
<feature type="compositionally biased region" description="Basic and acidic residues" evidence="6">
    <location>
        <begin position="1"/>
        <end position="13"/>
    </location>
</feature>
<evidence type="ECO:0000256" key="3">
    <source>
        <dbReference type="ARBA" id="ARBA00022692"/>
    </source>
</evidence>
<comment type="subcellular location">
    <subcellularLocation>
        <location evidence="1">Membrane</location>
        <topology evidence="1">Multi-pass membrane protein</topology>
    </subcellularLocation>
</comment>